<name>A0A914WPM9_9BILA</name>
<keyword evidence="3 5" id="KW-1133">Transmembrane helix</keyword>
<proteinExistence type="predicted"/>
<feature type="transmembrane region" description="Helical" evidence="5">
    <location>
        <begin position="134"/>
        <end position="151"/>
    </location>
</feature>
<dbReference type="GO" id="GO:0016491">
    <property type="term" value="F:oxidoreductase activity"/>
    <property type="evidence" value="ECO:0007669"/>
    <property type="project" value="InterPro"/>
</dbReference>
<dbReference type="Proteomes" id="UP000887566">
    <property type="component" value="Unplaced"/>
</dbReference>
<feature type="transmembrane region" description="Helical" evidence="5">
    <location>
        <begin position="47"/>
        <end position="72"/>
    </location>
</feature>
<feature type="transmembrane region" description="Helical" evidence="5">
    <location>
        <begin position="93"/>
        <end position="114"/>
    </location>
</feature>
<comment type="subcellular location">
    <subcellularLocation>
        <location evidence="1">Membrane</location>
    </subcellularLocation>
</comment>
<sequence length="297" mass="35548">MGFYAPENFTSQAEIELAKSDRLLQPIWDWVINGREDILRSPLFPPFYALSIDYSFVLIFTIIDLFFADVPFFKKYKIQSDRKVTWDLAKKSLWLQLWNQLLWIYPMALVQLLWVPPTPLPPVAPTMWEFCSQLLIFFLMFDFGYFVFHVVHHRVKFLYRWCHSVHHMYSSPFTAAAQHLHPFELFVVSLMVTCIPWLFPTHCLTYWAWFFIAQAVSYEVHTGYDFPFALHHFIPIYSGAPAHDMHHMRPLTCFEPWLNYLDRIFGYHITYEDLKKMKDKRYGLYSKETETGLQKIN</sequence>
<feature type="domain" description="Fatty acid hydroxylase" evidence="6">
    <location>
        <begin position="135"/>
        <end position="266"/>
    </location>
</feature>
<evidence type="ECO:0000259" key="6">
    <source>
        <dbReference type="Pfam" id="PF04116"/>
    </source>
</evidence>
<accession>A0A914WPM9</accession>
<keyword evidence="2 5" id="KW-0812">Transmembrane</keyword>
<organism evidence="7 8">
    <name type="scientific">Plectus sambesii</name>
    <dbReference type="NCBI Taxonomy" id="2011161"/>
    <lineage>
        <taxon>Eukaryota</taxon>
        <taxon>Metazoa</taxon>
        <taxon>Ecdysozoa</taxon>
        <taxon>Nematoda</taxon>
        <taxon>Chromadorea</taxon>
        <taxon>Plectida</taxon>
        <taxon>Plectina</taxon>
        <taxon>Plectoidea</taxon>
        <taxon>Plectidae</taxon>
        <taxon>Plectus</taxon>
    </lineage>
</organism>
<evidence type="ECO:0000256" key="5">
    <source>
        <dbReference type="SAM" id="Phobius"/>
    </source>
</evidence>
<dbReference type="PANTHER" id="PTHR11863">
    <property type="entry name" value="STEROL DESATURASE"/>
    <property type="match status" value="1"/>
</dbReference>
<dbReference type="InterPro" id="IPR050307">
    <property type="entry name" value="Sterol_Desaturase_Related"/>
</dbReference>
<dbReference type="WBParaSite" id="PSAMB.scaffold4819size13453.g25329.t1">
    <property type="protein sequence ID" value="PSAMB.scaffold4819size13453.g25329.t1"/>
    <property type="gene ID" value="PSAMB.scaffold4819size13453.g25329"/>
</dbReference>
<keyword evidence="4 5" id="KW-0472">Membrane</keyword>
<evidence type="ECO:0000256" key="1">
    <source>
        <dbReference type="ARBA" id="ARBA00004370"/>
    </source>
</evidence>
<dbReference type="GO" id="GO:0005506">
    <property type="term" value="F:iron ion binding"/>
    <property type="evidence" value="ECO:0007669"/>
    <property type="project" value="InterPro"/>
</dbReference>
<dbReference type="GO" id="GO:0016020">
    <property type="term" value="C:membrane"/>
    <property type="evidence" value="ECO:0007669"/>
    <property type="project" value="UniProtKB-SubCell"/>
</dbReference>
<evidence type="ECO:0000256" key="2">
    <source>
        <dbReference type="ARBA" id="ARBA00022692"/>
    </source>
</evidence>
<keyword evidence="7" id="KW-1185">Reference proteome</keyword>
<dbReference type="InterPro" id="IPR006694">
    <property type="entry name" value="Fatty_acid_hydroxylase"/>
</dbReference>
<dbReference type="Pfam" id="PF04116">
    <property type="entry name" value="FA_hydroxylase"/>
    <property type="match status" value="1"/>
</dbReference>
<evidence type="ECO:0000313" key="7">
    <source>
        <dbReference type="Proteomes" id="UP000887566"/>
    </source>
</evidence>
<evidence type="ECO:0000256" key="4">
    <source>
        <dbReference type="ARBA" id="ARBA00023136"/>
    </source>
</evidence>
<dbReference type="AlphaFoldDB" id="A0A914WPM9"/>
<dbReference type="GO" id="GO:0008610">
    <property type="term" value="P:lipid biosynthetic process"/>
    <property type="evidence" value="ECO:0007669"/>
    <property type="project" value="InterPro"/>
</dbReference>
<reference evidence="8" key="1">
    <citation type="submission" date="2022-11" db="UniProtKB">
        <authorList>
            <consortium name="WormBaseParasite"/>
        </authorList>
    </citation>
    <scope>IDENTIFICATION</scope>
</reference>
<protein>
    <submittedName>
        <fullName evidence="8">Fatty acid hydroxylase domain-containing protein</fullName>
    </submittedName>
</protein>
<evidence type="ECO:0000256" key="3">
    <source>
        <dbReference type="ARBA" id="ARBA00022989"/>
    </source>
</evidence>
<evidence type="ECO:0000313" key="8">
    <source>
        <dbReference type="WBParaSite" id="PSAMB.scaffold4819size13453.g25329.t1"/>
    </source>
</evidence>